<proteinExistence type="predicted"/>
<name>A0ABW2YCE5_9GAMM</name>
<dbReference type="EMBL" id="JBHTIF010000001">
    <property type="protein sequence ID" value="MFD0725641.1"/>
    <property type="molecule type" value="Genomic_DNA"/>
</dbReference>
<keyword evidence="3" id="KW-1185">Reference proteome</keyword>
<sequence>MKALGIFVNSLLNSGRSVFISESHLRPVTLNNLSVEDAKSLVDILHGLGLDFSITDAVEQSLGMDSFEDGMAPFSVVFQKPLVESGIGFVSNRALSDWLESPDSVGLVLVACAASSFVTESFAVSSWDAGVEGYVANGRKSPARIVRTDGGANAVPVDVRPYLLTENSLEKVQWDDAVFSVWAEVALRVLPCCLASDVISAANEIEFLGKPRVRIKRDAKINSSGLTKASFAGLQMAVKWVYDVEREAELRHSLLVQELSRLIDPDEGLTSVIEKRLSMALDGAKIAYEFGLQEMSKDALKGLSDLRKVVVEETHKSLDNSRQLLLSLAGAAFYALGLIAARMVSKVEPWLISVMAVVGLLYVLSIIFINSRALEQQRAMRSQWRAKLYRFLTAEEYGQLVDGPINRTEFMFRVMMWMAFFLSVISFGFVVYFNQNIAN</sequence>
<feature type="transmembrane region" description="Helical" evidence="1">
    <location>
        <begin position="414"/>
        <end position="433"/>
    </location>
</feature>
<evidence type="ECO:0000313" key="3">
    <source>
        <dbReference type="Proteomes" id="UP001597110"/>
    </source>
</evidence>
<organism evidence="2 3">
    <name type="scientific">Lysobacter brunescens</name>
    <dbReference type="NCBI Taxonomy" id="262323"/>
    <lineage>
        <taxon>Bacteria</taxon>
        <taxon>Pseudomonadati</taxon>
        <taxon>Pseudomonadota</taxon>
        <taxon>Gammaproteobacteria</taxon>
        <taxon>Lysobacterales</taxon>
        <taxon>Lysobacteraceae</taxon>
        <taxon>Lysobacter</taxon>
    </lineage>
</organism>
<keyword evidence="1" id="KW-0472">Membrane</keyword>
<evidence type="ECO:0000256" key="1">
    <source>
        <dbReference type="SAM" id="Phobius"/>
    </source>
</evidence>
<dbReference type="Proteomes" id="UP001597110">
    <property type="component" value="Unassembled WGS sequence"/>
</dbReference>
<keyword evidence="1" id="KW-0812">Transmembrane</keyword>
<feature type="transmembrane region" description="Helical" evidence="1">
    <location>
        <begin position="324"/>
        <end position="344"/>
    </location>
</feature>
<evidence type="ECO:0000313" key="2">
    <source>
        <dbReference type="EMBL" id="MFD0725641.1"/>
    </source>
</evidence>
<reference evidence="3" key="1">
    <citation type="journal article" date="2019" name="Int. J. Syst. Evol. Microbiol.">
        <title>The Global Catalogue of Microorganisms (GCM) 10K type strain sequencing project: providing services to taxonomists for standard genome sequencing and annotation.</title>
        <authorList>
            <consortium name="The Broad Institute Genomics Platform"/>
            <consortium name="The Broad Institute Genome Sequencing Center for Infectious Disease"/>
            <person name="Wu L."/>
            <person name="Ma J."/>
        </authorList>
    </citation>
    <scope>NUCLEOTIDE SEQUENCE [LARGE SCALE GENOMIC DNA]</scope>
    <source>
        <strain evidence="3">CCUG 55585</strain>
    </source>
</reference>
<accession>A0ABW2YCE5</accession>
<comment type="caution">
    <text evidence="2">The sequence shown here is derived from an EMBL/GenBank/DDBJ whole genome shotgun (WGS) entry which is preliminary data.</text>
</comment>
<feature type="transmembrane region" description="Helical" evidence="1">
    <location>
        <begin position="350"/>
        <end position="371"/>
    </location>
</feature>
<dbReference type="RefSeq" id="WP_386823229.1">
    <property type="nucleotide sequence ID" value="NZ_JBHTIF010000001.1"/>
</dbReference>
<protein>
    <submittedName>
        <fullName evidence="2">Uncharacterized protein</fullName>
    </submittedName>
</protein>
<keyword evidence="1" id="KW-1133">Transmembrane helix</keyword>
<gene>
    <name evidence="2" type="ORF">ACFQ0E_08515</name>
</gene>